<evidence type="ECO:0000256" key="11">
    <source>
        <dbReference type="ARBA" id="ARBA00023136"/>
    </source>
</evidence>
<comment type="subcellular location">
    <subcellularLocation>
        <location evidence="2 13">Cell membrane</location>
        <topology evidence="2 13">Multi-pass membrane protein</topology>
    </subcellularLocation>
</comment>
<evidence type="ECO:0000256" key="1">
    <source>
        <dbReference type="ARBA" id="ARBA00002510"/>
    </source>
</evidence>
<dbReference type="GO" id="GO:0010045">
    <property type="term" value="P:response to nickel cation"/>
    <property type="evidence" value="ECO:0007669"/>
    <property type="project" value="TreeGrafter"/>
</dbReference>
<accession>A0A2V1JZ98</accession>
<feature type="transmembrane region" description="Helical" evidence="13">
    <location>
        <begin position="231"/>
        <end position="253"/>
    </location>
</feature>
<dbReference type="InterPro" id="IPR051224">
    <property type="entry name" value="NiCoT_RcnA"/>
</dbReference>
<name>A0A2V1JZ98_9BURK</name>
<protein>
    <recommendedName>
        <fullName evidence="13">Nickel/cobalt efflux system</fullName>
    </recommendedName>
</protein>
<comment type="function">
    <text evidence="1">Efflux system for nickel and cobalt.</text>
</comment>
<organism evidence="14 15">
    <name type="scientific">Corticimicrobacter populi</name>
    <dbReference type="NCBI Taxonomy" id="2175229"/>
    <lineage>
        <taxon>Bacteria</taxon>
        <taxon>Pseudomonadati</taxon>
        <taxon>Pseudomonadota</taxon>
        <taxon>Betaproteobacteria</taxon>
        <taxon>Burkholderiales</taxon>
        <taxon>Alcaligenaceae</taxon>
        <taxon>Corticimicrobacter</taxon>
    </lineage>
</organism>
<feature type="transmembrane region" description="Helical" evidence="13">
    <location>
        <begin position="64"/>
        <end position="83"/>
    </location>
</feature>
<evidence type="ECO:0000256" key="7">
    <source>
        <dbReference type="ARBA" id="ARBA00022692"/>
    </source>
</evidence>
<dbReference type="InterPro" id="IPR011541">
    <property type="entry name" value="Ni/Co_transpt_high_affinity"/>
</dbReference>
<keyword evidence="10" id="KW-0921">Nickel transport</keyword>
<keyword evidence="5" id="KW-1003">Cell membrane</keyword>
<keyword evidence="15" id="KW-1185">Reference proteome</keyword>
<evidence type="ECO:0000256" key="2">
    <source>
        <dbReference type="ARBA" id="ARBA00004651"/>
    </source>
</evidence>
<dbReference type="GO" id="GO:0046583">
    <property type="term" value="F:monoatomic cation efflux transmembrane transporter activity"/>
    <property type="evidence" value="ECO:0007669"/>
    <property type="project" value="TreeGrafter"/>
</dbReference>
<comment type="caution">
    <text evidence="14">The sequence shown here is derived from an EMBL/GenBank/DDBJ whole genome shotgun (WGS) entry which is preliminary data.</text>
</comment>
<keyword evidence="7 13" id="KW-0812">Transmembrane</keyword>
<feature type="transmembrane region" description="Helical" evidence="13">
    <location>
        <begin position="141"/>
        <end position="160"/>
    </location>
</feature>
<evidence type="ECO:0000256" key="8">
    <source>
        <dbReference type="ARBA" id="ARBA00022989"/>
    </source>
</evidence>
<dbReference type="AlphaFoldDB" id="A0A2V1JZ98"/>
<feature type="transmembrane region" description="Helical" evidence="13">
    <location>
        <begin position="259"/>
        <end position="286"/>
    </location>
</feature>
<sequence>MVLLLLGVSSAWAQGHPFAVGVPAPPPAPDGWLGRFAAWVSEWQSLFYRQLTGAVRSWQGGGQGWWLVGLSFAYGVFHALGPGHGKAVLASYVLANRETVRNGAVLAMLSALLQALVAVLLIGGLGWLLGWHGAAVTRAATQMEIVAYAMVAGLGAWMLWRQVGQWRAARRQPVGLFGTATLRSDAAGQDGRGGYRRLRYAGVRGEAGCDCGHGHLPAPALVAGRLDWHKAWVALLSMGLRPCSGALIVLAFAMAQDFFLAGVVAALAMGVGTGLTVSLLAAGALSAERLTLRLPLQTRHTQWLRRLIAACAALMVLLLGLALLAGALAAYR</sequence>
<dbReference type="PANTHER" id="PTHR40659:SF1">
    <property type="entry name" value="NICKEL_COBALT EFFLUX SYSTEM RCNA"/>
    <property type="match status" value="1"/>
</dbReference>
<evidence type="ECO:0000256" key="3">
    <source>
        <dbReference type="ARBA" id="ARBA00022426"/>
    </source>
</evidence>
<keyword evidence="12" id="KW-0170">Cobalt</keyword>
<keyword evidence="9" id="KW-0406">Ion transport</keyword>
<dbReference type="GO" id="GO:0005886">
    <property type="term" value="C:plasma membrane"/>
    <property type="evidence" value="ECO:0007669"/>
    <property type="project" value="UniProtKB-SubCell"/>
</dbReference>
<keyword evidence="3" id="KW-0171">Cobalt transport</keyword>
<evidence type="ECO:0000313" key="14">
    <source>
        <dbReference type="EMBL" id="PWF21949.1"/>
    </source>
</evidence>
<keyword evidence="4 13" id="KW-0813">Transport</keyword>
<evidence type="ECO:0000313" key="15">
    <source>
        <dbReference type="Proteomes" id="UP000245212"/>
    </source>
</evidence>
<keyword evidence="11 13" id="KW-0472">Membrane</keyword>
<evidence type="ECO:0000256" key="13">
    <source>
        <dbReference type="RuleBase" id="RU362101"/>
    </source>
</evidence>
<reference evidence="15" key="1">
    <citation type="submission" date="2018-05" db="EMBL/GenBank/DDBJ databases">
        <authorList>
            <person name="Li Y."/>
        </authorList>
    </citation>
    <scope>NUCLEOTIDE SEQUENCE [LARGE SCALE GENOMIC DNA]</scope>
    <source>
        <strain evidence="15">3d-2-2</strain>
    </source>
</reference>
<feature type="transmembrane region" description="Helical" evidence="13">
    <location>
        <begin position="307"/>
        <end position="331"/>
    </location>
</feature>
<comment type="similarity">
    <text evidence="13">Belongs to the NiCoT transporter (TC 2.A.52) family.</text>
</comment>
<evidence type="ECO:0000256" key="5">
    <source>
        <dbReference type="ARBA" id="ARBA00022475"/>
    </source>
</evidence>
<dbReference type="GO" id="GO:0032025">
    <property type="term" value="P:response to cobalt ion"/>
    <property type="evidence" value="ECO:0007669"/>
    <property type="project" value="TreeGrafter"/>
</dbReference>
<proteinExistence type="inferred from homology"/>
<dbReference type="GO" id="GO:0015099">
    <property type="term" value="F:nickel cation transmembrane transporter activity"/>
    <property type="evidence" value="ECO:0007669"/>
    <property type="project" value="UniProtKB-UniRule"/>
</dbReference>
<evidence type="ECO:0000256" key="9">
    <source>
        <dbReference type="ARBA" id="ARBA00023065"/>
    </source>
</evidence>
<dbReference type="GO" id="GO:0006824">
    <property type="term" value="P:cobalt ion transport"/>
    <property type="evidence" value="ECO:0007669"/>
    <property type="project" value="UniProtKB-KW"/>
</dbReference>
<keyword evidence="8 13" id="KW-1133">Transmembrane helix</keyword>
<feature type="transmembrane region" description="Helical" evidence="13">
    <location>
        <begin position="104"/>
        <end position="129"/>
    </location>
</feature>
<dbReference type="Proteomes" id="UP000245212">
    <property type="component" value="Unassembled WGS sequence"/>
</dbReference>
<evidence type="ECO:0000256" key="10">
    <source>
        <dbReference type="ARBA" id="ARBA00023112"/>
    </source>
</evidence>
<keyword evidence="6" id="KW-0533">Nickel</keyword>
<evidence type="ECO:0000256" key="6">
    <source>
        <dbReference type="ARBA" id="ARBA00022596"/>
    </source>
</evidence>
<dbReference type="Pfam" id="PF03824">
    <property type="entry name" value="NicO"/>
    <property type="match status" value="1"/>
</dbReference>
<dbReference type="EMBL" id="QETA01000006">
    <property type="protein sequence ID" value="PWF21949.1"/>
    <property type="molecule type" value="Genomic_DNA"/>
</dbReference>
<dbReference type="PANTHER" id="PTHR40659">
    <property type="entry name" value="NICKEL/COBALT EFFLUX SYSTEM RCNA"/>
    <property type="match status" value="1"/>
</dbReference>
<evidence type="ECO:0000256" key="4">
    <source>
        <dbReference type="ARBA" id="ARBA00022448"/>
    </source>
</evidence>
<evidence type="ECO:0000256" key="12">
    <source>
        <dbReference type="ARBA" id="ARBA00023285"/>
    </source>
</evidence>
<gene>
    <name evidence="14" type="ORF">DD235_13980</name>
</gene>